<reference evidence="1 2" key="1">
    <citation type="submission" date="2016-05" db="EMBL/GenBank/DDBJ databases">
        <title>Genomic and physiological characterization of Planctopirus sp. isolated from fresh water lake.</title>
        <authorList>
            <person name="Subhash Y."/>
            <person name="Ramana C."/>
        </authorList>
    </citation>
    <scope>NUCLEOTIDE SEQUENCE [LARGE SCALE GENOMIC DNA]</scope>
    <source>
        <strain evidence="1 2">JC280</strain>
    </source>
</reference>
<evidence type="ECO:0000313" key="1">
    <source>
        <dbReference type="EMBL" id="ODA32608.1"/>
    </source>
</evidence>
<comment type="caution">
    <text evidence="1">The sequence shown here is derived from an EMBL/GenBank/DDBJ whole genome shotgun (WGS) entry which is preliminary data.</text>
</comment>
<organism evidence="1 2">
    <name type="scientific">Planctopirus hydrillae</name>
    <dbReference type="NCBI Taxonomy" id="1841610"/>
    <lineage>
        <taxon>Bacteria</taxon>
        <taxon>Pseudomonadati</taxon>
        <taxon>Planctomycetota</taxon>
        <taxon>Planctomycetia</taxon>
        <taxon>Planctomycetales</taxon>
        <taxon>Planctomycetaceae</taxon>
        <taxon>Planctopirus</taxon>
    </lineage>
</organism>
<proteinExistence type="predicted"/>
<sequence length="170" mass="18994">MSASKRWGIGAVAVLLVAGAWLTAGAQQRAVPDSRRDDKLSALMLAKLASSQRVVSGLVSEDFAEIRRGAEELNRICEATEWAGHSDQIYSHHRTELKRQSQKLIKLADDRNLDGAAFTYMQSLTMCISCHQYCRDVLKIADDTDSIDRVVPIPISEEEPQRLDKRSIPR</sequence>
<gene>
    <name evidence="1" type="ORF">A6X21_19820</name>
</gene>
<protein>
    <submittedName>
        <fullName evidence="1">Uncharacterized protein</fullName>
    </submittedName>
</protein>
<dbReference type="Proteomes" id="UP000094828">
    <property type="component" value="Unassembled WGS sequence"/>
</dbReference>
<dbReference type="AlphaFoldDB" id="A0A1C3EH92"/>
<accession>A0A1C3EH92</accession>
<dbReference type="OrthoDB" id="286349at2"/>
<evidence type="ECO:0000313" key="2">
    <source>
        <dbReference type="Proteomes" id="UP000094828"/>
    </source>
</evidence>
<name>A0A1C3EH92_9PLAN</name>
<keyword evidence="2" id="KW-1185">Reference proteome</keyword>
<dbReference type="EMBL" id="LYDR01000063">
    <property type="protein sequence ID" value="ODA32608.1"/>
    <property type="molecule type" value="Genomic_DNA"/>
</dbReference>